<proteinExistence type="predicted"/>
<evidence type="ECO:0000256" key="1">
    <source>
        <dbReference type="SAM" id="Coils"/>
    </source>
</evidence>
<comment type="caution">
    <text evidence="2">The sequence shown here is derived from an EMBL/GenBank/DDBJ whole genome shotgun (WGS) entry which is preliminary data.</text>
</comment>
<keyword evidence="3" id="KW-1185">Reference proteome</keyword>
<dbReference type="RefSeq" id="WP_121895077.1">
    <property type="nucleotide sequence ID" value="NZ_PENI01000047.1"/>
</dbReference>
<reference evidence="2 3" key="1">
    <citation type="submission" date="2017-11" db="EMBL/GenBank/DDBJ databases">
        <title>Draft genome of actinobacteria isolated from guarana (Paullinia cupana (Mart.) Ducke.</title>
        <authorList>
            <person name="Siqueira K.A."/>
            <person name="Liotti R.G."/>
            <person name="Mendes T.A.O."/>
            <person name="Soares M.A."/>
        </authorList>
    </citation>
    <scope>NUCLEOTIDE SEQUENCE [LARGE SCALE GENOMIC DNA]</scope>
    <source>
        <strain evidence="2 3">193</strain>
    </source>
</reference>
<organism evidence="2 3">
    <name type="scientific">Streptomyces shenzhenensis</name>
    <dbReference type="NCBI Taxonomy" id="943815"/>
    <lineage>
        <taxon>Bacteria</taxon>
        <taxon>Bacillati</taxon>
        <taxon>Actinomycetota</taxon>
        <taxon>Actinomycetes</taxon>
        <taxon>Kitasatosporales</taxon>
        <taxon>Streptomycetaceae</taxon>
        <taxon>Streptomyces</taxon>
    </lineage>
</organism>
<gene>
    <name evidence="2" type="ORF">CTZ28_42005</name>
</gene>
<accession>A0A3M0HU95</accession>
<name>A0A3M0HU95_9ACTN</name>
<keyword evidence="1" id="KW-0175">Coiled coil</keyword>
<feature type="coiled-coil region" evidence="1">
    <location>
        <begin position="44"/>
        <end position="92"/>
    </location>
</feature>
<sequence length="184" mass="20865">MSMPFWRRRNQEPEPVRSRFQGLARGAEGVAPIGDPVTILTNALTEAQEEAARWKRHADAYDAERSEAAQLSHHYRNQLERAERDRDGAYRERAQLLAWLTALHPSTAVITASSDVDEDGWQLLYLVAGGWRMSWHIAPCDVPLFKHVTVVEPTDPRVQWDRHGAVVRAAPESRSAPGARRARR</sequence>
<dbReference type="AlphaFoldDB" id="A0A3M0HU95"/>
<dbReference type="Proteomes" id="UP000270471">
    <property type="component" value="Unassembled WGS sequence"/>
</dbReference>
<evidence type="ECO:0000313" key="2">
    <source>
        <dbReference type="EMBL" id="RMB80124.1"/>
    </source>
</evidence>
<protein>
    <submittedName>
        <fullName evidence="2">Uncharacterized protein</fullName>
    </submittedName>
</protein>
<evidence type="ECO:0000313" key="3">
    <source>
        <dbReference type="Proteomes" id="UP000270471"/>
    </source>
</evidence>
<dbReference type="OrthoDB" id="3078601at2"/>
<dbReference type="EMBL" id="PENI01000047">
    <property type="protein sequence ID" value="RMB80124.1"/>
    <property type="molecule type" value="Genomic_DNA"/>
</dbReference>